<feature type="domain" description="Amine oxidase" evidence="1">
    <location>
        <begin position="103"/>
        <end position="312"/>
    </location>
</feature>
<dbReference type="Pfam" id="PF13450">
    <property type="entry name" value="NAD_binding_8"/>
    <property type="match status" value="1"/>
</dbReference>
<dbReference type="Gene3D" id="3.50.50.60">
    <property type="entry name" value="FAD/NAD(P)-binding domain"/>
    <property type="match status" value="1"/>
</dbReference>
<organism evidence="2 3">
    <name type="scientific">Abyssibacter profundi</name>
    <dbReference type="NCBI Taxonomy" id="2182787"/>
    <lineage>
        <taxon>Bacteria</taxon>
        <taxon>Pseudomonadati</taxon>
        <taxon>Pseudomonadota</taxon>
        <taxon>Gammaproteobacteria</taxon>
        <taxon>Chromatiales</taxon>
        <taxon>Oceanococcaceae</taxon>
        <taxon>Abyssibacter</taxon>
    </lineage>
</organism>
<evidence type="ECO:0000313" key="3">
    <source>
        <dbReference type="Proteomes" id="UP000251800"/>
    </source>
</evidence>
<keyword evidence="3" id="KW-1185">Reference proteome</keyword>
<evidence type="ECO:0000259" key="1">
    <source>
        <dbReference type="Pfam" id="PF01593"/>
    </source>
</evidence>
<dbReference type="AlphaFoldDB" id="A0A363UMV8"/>
<dbReference type="Pfam" id="PF01593">
    <property type="entry name" value="Amino_oxidase"/>
    <property type="match status" value="1"/>
</dbReference>
<sequence length="320" mass="34455">MSDEPNDAPAEPRLNTDVAIVGGGMAGLAIARELQGRGRQVLLLDKGWHPGGRFASRRLAGGAAFVDHGVQRFILPSAHRWWSGTSIRRVRGVEDGAEAMLATPARTFVSALADGLTIRLRHRVDGLRALPDGQWLLRSEDGIPSCQAQTVVLACPGPQAADLLASAGLEQPDAAVLRYRPRWVITGSVPRSARIRIGDLMPAMDGIDRGPEIPGHGRQCLRLQASEAWSQQRVDWPEAQVVEAVEQALIEAGAEDLQELHAKRWRYAQAASHGESVELRRAPGLYIAGDWTQPGDADRGVDRALTAAAQVISQLIEGAA</sequence>
<protein>
    <recommendedName>
        <fullName evidence="1">Amine oxidase domain-containing protein</fullName>
    </recommendedName>
</protein>
<dbReference type="PANTHER" id="PTHR16128">
    <property type="entry name" value="FAD/NAD(P)-BINDING OXIDOREDUCTASE FAMILY PROTEIN"/>
    <property type="match status" value="1"/>
</dbReference>
<dbReference type="Proteomes" id="UP000251800">
    <property type="component" value="Unassembled WGS sequence"/>
</dbReference>
<dbReference type="SUPFAM" id="SSF51905">
    <property type="entry name" value="FAD/NAD(P)-binding domain"/>
    <property type="match status" value="1"/>
</dbReference>
<dbReference type="InterPro" id="IPR036188">
    <property type="entry name" value="FAD/NAD-bd_sf"/>
</dbReference>
<dbReference type="GO" id="GO:0016491">
    <property type="term" value="F:oxidoreductase activity"/>
    <property type="evidence" value="ECO:0007669"/>
    <property type="project" value="InterPro"/>
</dbReference>
<dbReference type="EMBL" id="QEQK01000004">
    <property type="protein sequence ID" value="PWN56751.1"/>
    <property type="molecule type" value="Genomic_DNA"/>
</dbReference>
<dbReference type="InterPro" id="IPR002937">
    <property type="entry name" value="Amino_oxidase"/>
</dbReference>
<name>A0A363UMV8_9GAMM</name>
<dbReference type="OrthoDB" id="5792777at2"/>
<reference evidence="2 3" key="1">
    <citation type="submission" date="2018-05" db="EMBL/GenBank/DDBJ databases">
        <title>Abyssibacter profundi OUC007T gen. nov., sp. nov, a marine bacterium isolated from seawater of the Mariana Trench.</title>
        <authorList>
            <person name="Zhou S."/>
        </authorList>
    </citation>
    <scope>NUCLEOTIDE SEQUENCE [LARGE SCALE GENOMIC DNA]</scope>
    <source>
        <strain evidence="2 3">OUC007</strain>
    </source>
</reference>
<evidence type="ECO:0000313" key="2">
    <source>
        <dbReference type="EMBL" id="PWN56751.1"/>
    </source>
</evidence>
<dbReference type="RefSeq" id="WP_109719348.1">
    <property type="nucleotide sequence ID" value="NZ_QEQK01000004.1"/>
</dbReference>
<gene>
    <name evidence="2" type="ORF">DEH80_04790</name>
</gene>
<dbReference type="Gene3D" id="3.90.660.10">
    <property type="match status" value="1"/>
</dbReference>
<comment type="caution">
    <text evidence="2">The sequence shown here is derived from an EMBL/GenBank/DDBJ whole genome shotgun (WGS) entry which is preliminary data.</text>
</comment>
<dbReference type="PANTHER" id="PTHR16128:SF5">
    <property type="entry name" value="FAD_NAD(P)-BINDING OXIDOREDUCTASE FAMILY PROTEIN"/>
    <property type="match status" value="1"/>
</dbReference>
<proteinExistence type="predicted"/>
<accession>A0A363UMV8</accession>